<keyword evidence="4" id="KW-1185">Reference proteome</keyword>
<feature type="non-terminal residue" evidence="2">
    <location>
        <position position="135"/>
    </location>
</feature>
<dbReference type="InterPro" id="IPR052895">
    <property type="entry name" value="HetReg/Transcr_Mod"/>
</dbReference>
<dbReference type="InterPro" id="IPR010730">
    <property type="entry name" value="HET"/>
</dbReference>
<evidence type="ECO:0000259" key="1">
    <source>
        <dbReference type="Pfam" id="PF06985"/>
    </source>
</evidence>
<reference evidence="4" key="1">
    <citation type="submission" date="2010-07" db="EMBL/GenBank/DDBJ databases">
        <title>The genome sequence of Gaeumannomyces graminis var. tritici strain R3-111a-1.</title>
        <authorList>
            <consortium name="The Broad Institute Genome Sequencing Platform"/>
            <person name="Ma L.-J."/>
            <person name="Dead R."/>
            <person name="Young S."/>
            <person name="Zeng Q."/>
            <person name="Koehrsen M."/>
            <person name="Alvarado L."/>
            <person name="Berlin A."/>
            <person name="Chapman S.B."/>
            <person name="Chen Z."/>
            <person name="Freedman E."/>
            <person name="Gellesch M."/>
            <person name="Goldberg J."/>
            <person name="Griggs A."/>
            <person name="Gujja S."/>
            <person name="Heilman E.R."/>
            <person name="Heiman D."/>
            <person name="Hepburn T."/>
            <person name="Howarth C."/>
            <person name="Jen D."/>
            <person name="Larson L."/>
            <person name="Mehta T."/>
            <person name="Neiman D."/>
            <person name="Pearson M."/>
            <person name="Roberts A."/>
            <person name="Saif S."/>
            <person name="Shea T."/>
            <person name="Shenoy N."/>
            <person name="Sisk P."/>
            <person name="Stolte C."/>
            <person name="Sykes S."/>
            <person name="Walk T."/>
            <person name="White J."/>
            <person name="Yandava C."/>
            <person name="Haas B."/>
            <person name="Nusbaum C."/>
            <person name="Birren B."/>
        </authorList>
    </citation>
    <scope>NUCLEOTIDE SEQUENCE [LARGE SCALE GENOMIC DNA]</scope>
    <source>
        <strain evidence="4">R3-111a-1</strain>
    </source>
</reference>
<evidence type="ECO:0000313" key="3">
    <source>
        <dbReference type="EnsemblFungi" id="EJT82501"/>
    </source>
</evidence>
<organism evidence="2">
    <name type="scientific">Gaeumannomyces tritici (strain R3-111a-1)</name>
    <name type="common">Wheat and barley take-all root rot fungus</name>
    <name type="synonym">Gaeumannomyces graminis var. tritici</name>
    <dbReference type="NCBI Taxonomy" id="644352"/>
    <lineage>
        <taxon>Eukaryota</taxon>
        <taxon>Fungi</taxon>
        <taxon>Dikarya</taxon>
        <taxon>Ascomycota</taxon>
        <taxon>Pezizomycotina</taxon>
        <taxon>Sordariomycetes</taxon>
        <taxon>Sordariomycetidae</taxon>
        <taxon>Magnaporthales</taxon>
        <taxon>Magnaporthaceae</taxon>
        <taxon>Gaeumannomyces</taxon>
    </lineage>
</organism>
<dbReference type="GeneID" id="20342932"/>
<dbReference type="STRING" id="644352.J8URM7"/>
<dbReference type="Pfam" id="PF06985">
    <property type="entry name" value="HET"/>
    <property type="match status" value="1"/>
</dbReference>
<dbReference type="Proteomes" id="UP000006039">
    <property type="component" value="Unassembled WGS sequence"/>
</dbReference>
<dbReference type="RefSeq" id="XP_009218510.1">
    <property type="nucleotide sequence ID" value="XM_009220246.1"/>
</dbReference>
<evidence type="ECO:0000313" key="4">
    <source>
        <dbReference type="Proteomes" id="UP000006039"/>
    </source>
</evidence>
<reference evidence="2" key="3">
    <citation type="submission" date="2010-09" db="EMBL/GenBank/DDBJ databases">
        <title>Annotation of Gaeumannomyces graminis var. tritici R3-111a-1.</title>
        <authorList>
            <consortium name="The Broad Institute Genome Sequencing Platform"/>
            <person name="Ma L.-J."/>
            <person name="Dead R."/>
            <person name="Young S.K."/>
            <person name="Zeng Q."/>
            <person name="Gargeya S."/>
            <person name="Fitzgerald M."/>
            <person name="Haas B."/>
            <person name="Abouelleil A."/>
            <person name="Alvarado L."/>
            <person name="Arachchi H.M."/>
            <person name="Berlin A."/>
            <person name="Brown A."/>
            <person name="Chapman S.B."/>
            <person name="Chen Z."/>
            <person name="Dunbar C."/>
            <person name="Freedman E."/>
            <person name="Gearin G."/>
            <person name="Gellesch M."/>
            <person name="Goldberg J."/>
            <person name="Griggs A."/>
            <person name="Gujja S."/>
            <person name="Heiman D."/>
            <person name="Howarth C."/>
            <person name="Larson L."/>
            <person name="Lui A."/>
            <person name="MacDonald P.J.P."/>
            <person name="Mehta T."/>
            <person name="Montmayeur A."/>
            <person name="Murphy C."/>
            <person name="Neiman D."/>
            <person name="Pearson M."/>
            <person name="Priest M."/>
            <person name="Roberts A."/>
            <person name="Saif S."/>
            <person name="Shea T."/>
            <person name="Shenoy N."/>
            <person name="Sisk P."/>
            <person name="Stolte C."/>
            <person name="Sykes S."/>
            <person name="Yandava C."/>
            <person name="Wortman J."/>
            <person name="Nusbaum C."/>
            <person name="Birren B."/>
        </authorList>
    </citation>
    <scope>NUCLEOTIDE SEQUENCE</scope>
    <source>
        <strain evidence="2">R3-111a-1</strain>
    </source>
</reference>
<evidence type="ECO:0000313" key="2">
    <source>
        <dbReference type="EMBL" id="EJT82501.1"/>
    </source>
</evidence>
<dbReference type="PANTHER" id="PTHR24148:SF64">
    <property type="entry name" value="HETEROKARYON INCOMPATIBILITY DOMAIN-CONTAINING PROTEIN"/>
    <property type="match status" value="1"/>
</dbReference>
<protein>
    <recommendedName>
        <fullName evidence="1">Heterokaryon incompatibility domain-containing protein</fullName>
    </recommendedName>
</protein>
<name>J8URM7_GAET3</name>
<sequence>MEYRYTTLEPRSIRLLRLVPGIDADVLTGVLVTASLDNVPDFTALSYAWGCPEPRQRIYLDGFKAEIGPELHSALKHLRSADQKTLIWADALCINQADVPERTQQVKIMAHVYAAARETAIWLGDESPEVLRAFG</sequence>
<reference evidence="3" key="4">
    <citation type="journal article" date="2015" name="G3 (Bethesda)">
        <title>Genome sequences of three phytopathogenic species of the Magnaporthaceae family of fungi.</title>
        <authorList>
            <person name="Okagaki L.H."/>
            <person name="Nunes C.C."/>
            <person name="Sailsbery J."/>
            <person name="Clay B."/>
            <person name="Brown D."/>
            <person name="John T."/>
            <person name="Oh Y."/>
            <person name="Young N."/>
            <person name="Fitzgerald M."/>
            <person name="Haas B.J."/>
            <person name="Zeng Q."/>
            <person name="Young S."/>
            <person name="Adiconis X."/>
            <person name="Fan L."/>
            <person name="Levin J.Z."/>
            <person name="Mitchell T.K."/>
            <person name="Okubara P.A."/>
            <person name="Farman M.L."/>
            <person name="Kohn L.M."/>
            <person name="Birren B."/>
            <person name="Ma L.-J."/>
            <person name="Dean R.A."/>
        </authorList>
    </citation>
    <scope>NUCLEOTIDE SEQUENCE</scope>
    <source>
        <strain evidence="3">R3-111a-1</strain>
    </source>
</reference>
<dbReference type="EMBL" id="GL385395">
    <property type="protein sequence ID" value="EJT82501.1"/>
    <property type="molecule type" value="Genomic_DNA"/>
</dbReference>
<dbReference type="EnsemblFungi" id="EJT82501">
    <property type="protein sequence ID" value="EJT82501"/>
    <property type="gene ID" value="GGTG_02474"/>
</dbReference>
<dbReference type="VEuPathDB" id="FungiDB:GGTG_02474"/>
<accession>J8URM7</accession>
<proteinExistence type="predicted"/>
<dbReference type="AlphaFoldDB" id="J8URM7"/>
<feature type="domain" description="Heterokaryon incompatibility" evidence="1">
    <location>
        <begin position="42"/>
        <end position="130"/>
    </location>
</feature>
<reference evidence="3" key="5">
    <citation type="submission" date="2018-04" db="UniProtKB">
        <authorList>
            <consortium name="EnsemblFungi"/>
        </authorList>
    </citation>
    <scope>IDENTIFICATION</scope>
    <source>
        <strain evidence="3">R3-111a-1</strain>
    </source>
</reference>
<dbReference type="OrthoDB" id="2157530at2759"/>
<reference evidence="2" key="2">
    <citation type="submission" date="2010-07" db="EMBL/GenBank/DDBJ databases">
        <authorList>
            <consortium name="The Broad Institute Genome Sequencing Platform"/>
            <consortium name="Broad Institute Genome Sequencing Center for Infectious Disease"/>
            <person name="Ma L.-J."/>
            <person name="Dead R."/>
            <person name="Young S."/>
            <person name="Zeng Q."/>
            <person name="Koehrsen M."/>
            <person name="Alvarado L."/>
            <person name="Berlin A."/>
            <person name="Chapman S.B."/>
            <person name="Chen Z."/>
            <person name="Freedman E."/>
            <person name="Gellesch M."/>
            <person name="Goldberg J."/>
            <person name="Griggs A."/>
            <person name="Gujja S."/>
            <person name="Heilman E.R."/>
            <person name="Heiman D."/>
            <person name="Hepburn T."/>
            <person name="Howarth C."/>
            <person name="Jen D."/>
            <person name="Larson L."/>
            <person name="Mehta T."/>
            <person name="Neiman D."/>
            <person name="Pearson M."/>
            <person name="Roberts A."/>
            <person name="Saif S."/>
            <person name="Shea T."/>
            <person name="Shenoy N."/>
            <person name="Sisk P."/>
            <person name="Stolte C."/>
            <person name="Sykes S."/>
            <person name="Walk T."/>
            <person name="White J."/>
            <person name="Yandava C."/>
            <person name="Haas B."/>
            <person name="Nusbaum C."/>
            <person name="Birren B."/>
        </authorList>
    </citation>
    <scope>NUCLEOTIDE SEQUENCE</scope>
    <source>
        <strain evidence="2">R3-111a-1</strain>
    </source>
</reference>
<gene>
    <name evidence="3" type="primary">20342932</name>
    <name evidence="2" type="ORF">GGTG_02474</name>
</gene>
<dbReference type="PANTHER" id="PTHR24148">
    <property type="entry name" value="ANKYRIN REPEAT DOMAIN-CONTAINING PROTEIN 39 HOMOLOG-RELATED"/>
    <property type="match status" value="1"/>
</dbReference>